<evidence type="ECO:0000256" key="4">
    <source>
        <dbReference type="ARBA" id="ARBA00023136"/>
    </source>
</evidence>
<dbReference type="GO" id="GO:0022857">
    <property type="term" value="F:transmembrane transporter activity"/>
    <property type="evidence" value="ECO:0007669"/>
    <property type="project" value="InterPro"/>
</dbReference>
<keyword evidence="11" id="KW-1185">Reference proteome</keyword>
<organism evidence="10 11">
    <name type="scientific">Neolentinus lepideus HHB14362 ss-1</name>
    <dbReference type="NCBI Taxonomy" id="1314782"/>
    <lineage>
        <taxon>Eukaryota</taxon>
        <taxon>Fungi</taxon>
        <taxon>Dikarya</taxon>
        <taxon>Basidiomycota</taxon>
        <taxon>Agaricomycotina</taxon>
        <taxon>Agaricomycetes</taxon>
        <taxon>Gloeophyllales</taxon>
        <taxon>Gloeophyllaceae</taxon>
        <taxon>Neolentinus</taxon>
    </lineage>
</organism>
<evidence type="ECO:0000313" key="11">
    <source>
        <dbReference type="Proteomes" id="UP000076761"/>
    </source>
</evidence>
<evidence type="ECO:0000256" key="7">
    <source>
        <dbReference type="SAM" id="Phobius"/>
    </source>
</evidence>
<dbReference type="InterPro" id="IPR051361">
    <property type="entry name" value="ThrE/Ser_Exporter"/>
</dbReference>
<accession>A0A165VR16</accession>
<dbReference type="Proteomes" id="UP000076761">
    <property type="component" value="Unassembled WGS sequence"/>
</dbReference>
<feature type="region of interest" description="Disordered" evidence="6">
    <location>
        <begin position="1"/>
        <end position="242"/>
    </location>
</feature>
<evidence type="ECO:0000256" key="5">
    <source>
        <dbReference type="ARBA" id="ARBA00034125"/>
    </source>
</evidence>
<comment type="subcellular location">
    <subcellularLocation>
        <location evidence="1">Membrane</location>
        <topology evidence="1">Multi-pass membrane protein</topology>
    </subcellularLocation>
</comment>
<feature type="transmembrane region" description="Helical" evidence="7">
    <location>
        <begin position="874"/>
        <end position="894"/>
    </location>
</feature>
<keyword evidence="3 7" id="KW-1133">Transmembrane helix</keyword>
<dbReference type="PANTHER" id="PTHR31082">
    <property type="entry name" value="PHEROMONE-REGULATED MEMBRANE PROTEIN 10"/>
    <property type="match status" value="1"/>
</dbReference>
<dbReference type="InterPro" id="IPR024528">
    <property type="entry name" value="ThrE_2"/>
</dbReference>
<evidence type="ECO:0000256" key="3">
    <source>
        <dbReference type="ARBA" id="ARBA00022989"/>
    </source>
</evidence>
<evidence type="ECO:0000259" key="9">
    <source>
        <dbReference type="Pfam" id="PF12821"/>
    </source>
</evidence>
<dbReference type="Pfam" id="PF06738">
    <property type="entry name" value="ThrE"/>
    <property type="match status" value="1"/>
</dbReference>
<feature type="transmembrane region" description="Helical" evidence="7">
    <location>
        <begin position="681"/>
        <end position="701"/>
    </location>
</feature>
<evidence type="ECO:0000256" key="1">
    <source>
        <dbReference type="ARBA" id="ARBA00004141"/>
    </source>
</evidence>
<keyword evidence="4 7" id="KW-0472">Membrane</keyword>
<evidence type="ECO:0000259" key="8">
    <source>
        <dbReference type="Pfam" id="PF06738"/>
    </source>
</evidence>
<dbReference type="GO" id="GO:0016020">
    <property type="term" value="C:membrane"/>
    <property type="evidence" value="ECO:0007669"/>
    <property type="project" value="UniProtKB-SubCell"/>
</dbReference>
<feature type="compositionally biased region" description="Basic and acidic residues" evidence="6">
    <location>
        <begin position="535"/>
        <end position="548"/>
    </location>
</feature>
<feature type="compositionally biased region" description="Polar residues" evidence="6">
    <location>
        <begin position="255"/>
        <end position="282"/>
    </location>
</feature>
<dbReference type="OrthoDB" id="413008at2759"/>
<keyword evidence="2 7" id="KW-0812">Transmembrane</keyword>
<feature type="transmembrane region" description="Helical" evidence="7">
    <location>
        <begin position="795"/>
        <end position="816"/>
    </location>
</feature>
<name>A0A165VR16_9AGAM</name>
<feature type="compositionally biased region" description="Basic and acidic residues" evidence="6">
    <location>
        <begin position="37"/>
        <end position="62"/>
    </location>
</feature>
<feature type="compositionally biased region" description="Basic residues" evidence="6">
    <location>
        <begin position="160"/>
        <end position="172"/>
    </location>
</feature>
<feature type="transmembrane region" description="Helical" evidence="7">
    <location>
        <begin position="969"/>
        <end position="990"/>
    </location>
</feature>
<evidence type="ECO:0000313" key="10">
    <source>
        <dbReference type="EMBL" id="KZT30056.1"/>
    </source>
</evidence>
<evidence type="ECO:0000256" key="2">
    <source>
        <dbReference type="ARBA" id="ARBA00022692"/>
    </source>
</evidence>
<dbReference type="InterPro" id="IPR010619">
    <property type="entry name" value="ThrE-like_N"/>
</dbReference>
<feature type="compositionally biased region" description="Acidic residues" evidence="6">
    <location>
        <begin position="181"/>
        <end position="191"/>
    </location>
</feature>
<comment type="similarity">
    <text evidence="5">Belongs to the ThrE exporter (TC 2.A.79) family.</text>
</comment>
<feature type="transmembrane region" description="Helical" evidence="7">
    <location>
        <begin position="924"/>
        <end position="949"/>
    </location>
</feature>
<proteinExistence type="inferred from homology"/>
<evidence type="ECO:0000256" key="6">
    <source>
        <dbReference type="SAM" id="MobiDB-lite"/>
    </source>
</evidence>
<protein>
    <submittedName>
        <fullName evidence="10">DUF1212-domain-containing protein</fullName>
    </submittedName>
</protein>
<feature type="transmembrane region" description="Helical" evidence="7">
    <location>
        <begin position="900"/>
        <end position="917"/>
    </location>
</feature>
<feature type="domain" description="Threonine/serine exporter-like N-terminal" evidence="8">
    <location>
        <begin position="574"/>
        <end position="812"/>
    </location>
</feature>
<feature type="transmembrane region" description="Helical" evidence="7">
    <location>
        <begin position="707"/>
        <end position="724"/>
    </location>
</feature>
<feature type="compositionally biased region" description="Basic and acidic residues" evidence="6">
    <location>
        <begin position="214"/>
        <end position="236"/>
    </location>
</feature>
<dbReference type="AlphaFoldDB" id="A0A165VR16"/>
<feature type="region of interest" description="Disordered" evidence="6">
    <location>
        <begin position="479"/>
        <end position="553"/>
    </location>
</feature>
<dbReference type="EMBL" id="KV425552">
    <property type="protein sequence ID" value="KZT30056.1"/>
    <property type="molecule type" value="Genomic_DNA"/>
</dbReference>
<feature type="domain" description="Threonine/Serine exporter ThrE" evidence="9">
    <location>
        <begin position="865"/>
        <end position="985"/>
    </location>
</feature>
<feature type="compositionally biased region" description="Low complexity" evidence="6">
    <location>
        <begin position="89"/>
        <end position="123"/>
    </location>
</feature>
<feature type="transmembrane region" description="Helical" evidence="7">
    <location>
        <begin position="731"/>
        <end position="750"/>
    </location>
</feature>
<feature type="transmembrane region" description="Helical" evidence="7">
    <location>
        <begin position="756"/>
        <end position="774"/>
    </location>
</feature>
<sequence>MASSTDMSVTAIADRDSHRPAGGTARMTGNKTPRKVQWKDEREKEEQDEQSKTRYLDEHALDSEAFEALADKLERHRSESNGNLPRPRPSLLIPPIVPVTNTNSTPGSSSSPDTQPGTSSSSPIRDVPGETIIEATETEGLPGHDMEKHSWNRASAVVRAHTRRYNPKHLRSRGGQGNEEVREEDIQDVMEAESSRVTGKSGVWERFRRRVKGKKAEDKEDDKDVEREAQRDEASPRRQQLGVLSTLLTLYDNNPYGSGASTPTARNSLDVSGTPSRVLSRTSSDEGLRPPTFEAPDYFSPQPNTTRDTSHLNPFFGPASAPVPPPSITSSSKSPNRSPKSSRIKLFPEMRPAPQRNGGGVIGTLIASTGNISGAAAPAASTLAPNIKRPGYHLSRYSMEASVPKAETRLSRSLSRPRSMLLDTSSVKTMPVPMITKESVSQSMPSSPLTSGMQTPIHHSPPTISHAHFAHLASSLGLEPKPPERRFDHSHKRSGSKFSGVLKDLPKWGPMGWGSAPPTPGTMGTLGSDSGSEWMDEKGHEKAGGRDKEKRKKRKKAEVYITRHVAEIIQRQEFVLKFARAMMMFGAPTHRLQAQVQSTGRVLDITLSCMYLPDVMLISFDDSGTSTSSVKFIRQGSALDLDKLGEAYRLYWKVIHDTISVKDASIELDALMRRKPFYNNWQLVIIGGFCSSAICSVSFAGSFIDCLISWPLGALLVAIQLLSIKNELYSNIFEITIATLISFLAAALASTRVFCYSAVASASIVLILPGFIVLNGSLELSSRNIVSGAVRLCYAIMYSLFLGFGLAIGAEVYQVITHQRVLGPEDYSCAVSHDPHGGWWQRTPSTWWAFLTVPMYSLFLSLRNHAPWYRKELFLLIVISSCGWVTNHFTSTKFPNQSDVSAAVGAFAVGIIANIYGRFFKGNAFIVMITGILFQLPSGLGNGGLLTFVSQQTSGSSSSTSYLSGFQTALQLVSVSIGLTVGLGISIFLVHPVPSRRRAGGVFSL</sequence>
<feature type="compositionally biased region" description="Low complexity" evidence="6">
    <location>
        <begin position="328"/>
        <end position="341"/>
    </location>
</feature>
<dbReference type="InParanoid" id="A0A165VR16"/>
<feature type="compositionally biased region" description="Low complexity" evidence="6">
    <location>
        <begin position="130"/>
        <end position="139"/>
    </location>
</feature>
<feature type="compositionally biased region" description="Basic and acidic residues" evidence="6">
    <location>
        <begin position="69"/>
        <end position="79"/>
    </location>
</feature>
<dbReference type="PANTHER" id="PTHR31082:SF4">
    <property type="entry name" value="PHEROMONE-REGULATED MEMBRANE PROTEIN 10"/>
    <property type="match status" value="1"/>
</dbReference>
<feature type="region of interest" description="Disordered" evidence="6">
    <location>
        <begin position="255"/>
        <end position="358"/>
    </location>
</feature>
<dbReference type="Pfam" id="PF12821">
    <property type="entry name" value="ThrE_2"/>
    <property type="match status" value="1"/>
</dbReference>
<gene>
    <name evidence="10" type="ORF">NEOLEDRAFT_303086</name>
</gene>
<reference evidence="10 11" key="1">
    <citation type="journal article" date="2016" name="Mol. Biol. Evol.">
        <title>Comparative Genomics of Early-Diverging Mushroom-Forming Fungi Provides Insights into the Origins of Lignocellulose Decay Capabilities.</title>
        <authorList>
            <person name="Nagy L.G."/>
            <person name="Riley R."/>
            <person name="Tritt A."/>
            <person name="Adam C."/>
            <person name="Daum C."/>
            <person name="Floudas D."/>
            <person name="Sun H."/>
            <person name="Yadav J.S."/>
            <person name="Pangilinan J."/>
            <person name="Larsson K.H."/>
            <person name="Matsuura K."/>
            <person name="Barry K."/>
            <person name="Labutti K."/>
            <person name="Kuo R."/>
            <person name="Ohm R.A."/>
            <person name="Bhattacharya S.S."/>
            <person name="Shirouzu T."/>
            <person name="Yoshinaga Y."/>
            <person name="Martin F.M."/>
            <person name="Grigoriev I.V."/>
            <person name="Hibbett D.S."/>
        </authorList>
    </citation>
    <scope>NUCLEOTIDE SEQUENCE [LARGE SCALE GENOMIC DNA]</scope>
    <source>
        <strain evidence="10 11">HHB14362 ss-1</strain>
    </source>
</reference>